<dbReference type="AlphaFoldDB" id="A0A1Z5S7H3"/>
<dbReference type="InterPro" id="IPR001810">
    <property type="entry name" value="F-box_dom"/>
</dbReference>
<evidence type="ECO:0000313" key="3">
    <source>
        <dbReference type="EMBL" id="OQU91685.1"/>
    </source>
</evidence>
<dbReference type="ExpressionAtlas" id="A0A1Z5S7H3">
    <property type="expression patterns" value="baseline and differential"/>
</dbReference>
<dbReference type="InParanoid" id="A0A1Z5S7H3"/>
<feature type="region of interest" description="Disordered" evidence="1">
    <location>
        <begin position="69"/>
        <end position="141"/>
    </location>
</feature>
<name>A0A1Z5S7H3_SORBI</name>
<dbReference type="SUPFAM" id="SSF81383">
    <property type="entry name" value="F-box domain"/>
    <property type="match status" value="1"/>
</dbReference>
<evidence type="ECO:0000256" key="1">
    <source>
        <dbReference type="SAM" id="MobiDB-lite"/>
    </source>
</evidence>
<feature type="domain" description="F-box" evidence="2">
    <location>
        <begin position="147"/>
        <end position="182"/>
    </location>
</feature>
<dbReference type="InterPro" id="IPR036047">
    <property type="entry name" value="F-box-like_dom_sf"/>
</dbReference>
<protein>
    <recommendedName>
        <fullName evidence="2">F-box domain-containing protein</fullName>
    </recommendedName>
</protein>
<feature type="compositionally biased region" description="Low complexity" evidence="1">
    <location>
        <begin position="90"/>
        <end position="105"/>
    </location>
</feature>
<dbReference type="Gene3D" id="1.20.1280.50">
    <property type="match status" value="1"/>
</dbReference>
<reference evidence="3 4" key="1">
    <citation type="journal article" date="2009" name="Nature">
        <title>The Sorghum bicolor genome and the diversification of grasses.</title>
        <authorList>
            <person name="Paterson A.H."/>
            <person name="Bowers J.E."/>
            <person name="Bruggmann R."/>
            <person name="Dubchak I."/>
            <person name="Grimwood J."/>
            <person name="Gundlach H."/>
            <person name="Haberer G."/>
            <person name="Hellsten U."/>
            <person name="Mitros T."/>
            <person name="Poliakov A."/>
            <person name="Schmutz J."/>
            <person name="Spannagl M."/>
            <person name="Tang H."/>
            <person name="Wang X."/>
            <person name="Wicker T."/>
            <person name="Bharti A.K."/>
            <person name="Chapman J."/>
            <person name="Feltus F.A."/>
            <person name="Gowik U."/>
            <person name="Grigoriev I.V."/>
            <person name="Lyons E."/>
            <person name="Maher C.A."/>
            <person name="Martis M."/>
            <person name="Narechania A."/>
            <person name="Otillar R.P."/>
            <person name="Penning B.W."/>
            <person name="Salamov A.A."/>
            <person name="Wang Y."/>
            <person name="Zhang L."/>
            <person name="Carpita N.C."/>
            <person name="Freeling M."/>
            <person name="Gingle A.R."/>
            <person name="Hash C.T."/>
            <person name="Keller B."/>
            <person name="Klein P."/>
            <person name="Kresovich S."/>
            <person name="McCann M.C."/>
            <person name="Ming R."/>
            <person name="Peterson D.G."/>
            <person name="Mehboob-ur-Rahman"/>
            <person name="Ware D."/>
            <person name="Westhoff P."/>
            <person name="Mayer K.F."/>
            <person name="Messing J."/>
            <person name="Rokhsar D.S."/>
        </authorList>
    </citation>
    <scope>NUCLEOTIDE SEQUENCE [LARGE SCALE GENOMIC DNA]</scope>
    <source>
        <strain evidence="4">cv. BTx623</strain>
    </source>
</reference>
<feature type="compositionally biased region" description="Basic and acidic residues" evidence="1">
    <location>
        <begin position="106"/>
        <end position="123"/>
    </location>
</feature>
<evidence type="ECO:0000259" key="2">
    <source>
        <dbReference type="Pfam" id="PF12937"/>
    </source>
</evidence>
<reference evidence="4" key="2">
    <citation type="journal article" date="2018" name="Plant J.">
        <title>The Sorghum bicolor reference genome: improved assembly, gene annotations, a transcriptome atlas, and signatures of genome organization.</title>
        <authorList>
            <person name="McCormick R.F."/>
            <person name="Truong S.K."/>
            <person name="Sreedasyam A."/>
            <person name="Jenkins J."/>
            <person name="Shu S."/>
            <person name="Sims D."/>
            <person name="Kennedy M."/>
            <person name="Amirebrahimi M."/>
            <person name="Weers B.D."/>
            <person name="McKinley B."/>
            <person name="Mattison A."/>
            <person name="Morishige D.T."/>
            <person name="Grimwood J."/>
            <person name="Schmutz J."/>
            <person name="Mullet J.E."/>
        </authorList>
    </citation>
    <scope>NUCLEOTIDE SEQUENCE [LARGE SCALE GENOMIC DNA]</scope>
    <source>
        <strain evidence="4">cv. BTx623</strain>
    </source>
</reference>
<dbReference type="Gramene" id="OQU91685">
    <property type="protein sequence ID" value="OQU91685"/>
    <property type="gene ID" value="SORBI_3001G228400"/>
</dbReference>
<dbReference type="PANTHER" id="PTHR48218:SF3">
    <property type="entry name" value="OS07G0170800 PROTEIN"/>
    <property type="match status" value="1"/>
</dbReference>
<proteinExistence type="predicted"/>
<accession>A0A1Z5S7H3</accession>
<organism evidence="3 4">
    <name type="scientific">Sorghum bicolor</name>
    <name type="common">Sorghum</name>
    <name type="synonym">Sorghum vulgare</name>
    <dbReference type="NCBI Taxonomy" id="4558"/>
    <lineage>
        <taxon>Eukaryota</taxon>
        <taxon>Viridiplantae</taxon>
        <taxon>Streptophyta</taxon>
        <taxon>Embryophyta</taxon>
        <taxon>Tracheophyta</taxon>
        <taxon>Spermatophyta</taxon>
        <taxon>Magnoliopsida</taxon>
        <taxon>Liliopsida</taxon>
        <taxon>Poales</taxon>
        <taxon>Poaceae</taxon>
        <taxon>PACMAD clade</taxon>
        <taxon>Panicoideae</taxon>
        <taxon>Andropogonodae</taxon>
        <taxon>Andropogoneae</taxon>
        <taxon>Sorghinae</taxon>
        <taxon>Sorghum</taxon>
    </lineage>
</organism>
<keyword evidence="4" id="KW-1185">Reference proteome</keyword>
<dbReference type="Proteomes" id="UP000000768">
    <property type="component" value="Chromosome 1"/>
</dbReference>
<evidence type="ECO:0000313" key="4">
    <source>
        <dbReference type="Proteomes" id="UP000000768"/>
    </source>
</evidence>
<dbReference type="eggNOG" id="ENOG502QWJK">
    <property type="taxonomic scope" value="Eukaryota"/>
</dbReference>
<dbReference type="EMBL" id="CM000760">
    <property type="protein sequence ID" value="OQU91685.1"/>
    <property type="molecule type" value="Genomic_DNA"/>
</dbReference>
<dbReference type="OMA" id="WILENFY"/>
<gene>
    <name evidence="3" type="ORF">SORBI_3001G228400</name>
</gene>
<dbReference type="PANTHER" id="PTHR48218">
    <property type="entry name" value="F-BOX DOMAIN CONTAINING PROTEIN"/>
    <property type="match status" value="1"/>
</dbReference>
<sequence length="347" mass="39686">MPCLTCAVASPKSDVAGSQGLVTRPRELHDGRRLLERALRCDDGTVRSHQADSARFFPIQLFRTRRSCRSITRPSHSPSPHTQTPELTRSRPLSPAAAPASPQSPRGDRMAEPERERAAEEWVRRKRGRKRQGERQTSDPMEVLGEDVMGRVMEFLDARSVARCTAVSCAWRGVAADNRLWAPKCAELMAGKAHIPRLTLIRTGSKLSTYSMAVMDGKRSRITKEDLCDHAWEYRFTIAAPDYWRNLDPSWKHTGPPMRRYFHPDGYHSADPHDAVWGGHECTYTVITSFVDDGQIREHYVRINHWPPMKVSRKDDWSWELSNHLYRYNSIPDSNKKVCTGPLFPVW</sequence>
<dbReference type="Pfam" id="PF12937">
    <property type="entry name" value="F-box-like"/>
    <property type="match status" value="1"/>
</dbReference>